<dbReference type="Proteomes" id="UP001239626">
    <property type="component" value="Unassembled WGS sequence"/>
</dbReference>
<accession>A0ABU0ECV3</accession>
<dbReference type="EMBL" id="JAUSVB010000001">
    <property type="protein sequence ID" value="MDQ0372923.1"/>
    <property type="molecule type" value="Genomic_DNA"/>
</dbReference>
<evidence type="ECO:0000313" key="2">
    <source>
        <dbReference type="EMBL" id="MDQ0372923.1"/>
    </source>
</evidence>
<gene>
    <name evidence="2" type="ORF">J2X26_001220</name>
</gene>
<sequence>DGVLSPLTDEQVDVIVRDLAPPPPPGPGGGGGATAASRTKWW</sequence>
<reference evidence="2 3" key="1">
    <citation type="submission" date="2023-07" db="EMBL/GenBank/DDBJ databases">
        <title>Sorghum-associated microbial communities from plants grown in Nebraska, USA.</title>
        <authorList>
            <person name="Schachtman D."/>
        </authorList>
    </citation>
    <scope>NUCLEOTIDE SEQUENCE [LARGE SCALE GENOMIC DNA]</scope>
    <source>
        <strain evidence="2 3">BE332</strain>
    </source>
</reference>
<proteinExistence type="predicted"/>
<feature type="non-terminal residue" evidence="2">
    <location>
        <position position="1"/>
    </location>
</feature>
<protein>
    <submittedName>
        <fullName evidence="2">Uncharacterized protein</fullName>
    </submittedName>
</protein>
<feature type="region of interest" description="Disordered" evidence="1">
    <location>
        <begin position="18"/>
        <end position="42"/>
    </location>
</feature>
<comment type="caution">
    <text evidence="2">The sequence shown here is derived from an EMBL/GenBank/DDBJ whole genome shotgun (WGS) entry which is preliminary data.</text>
</comment>
<evidence type="ECO:0000313" key="3">
    <source>
        <dbReference type="Proteomes" id="UP001239626"/>
    </source>
</evidence>
<evidence type="ECO:0000256" key="1">
    <source>
        <dbReference type="SAM" id="MobiDB-lite"/>
    </source>
</evidence>
<keyword evidence="3" id="KW-1185">Reference proteome</keyword>
<name>A0ABU0ECV3_9CELL</name>
<organism evidence="2 3">
    <name type="scientific">Cellulomonas humilata</name>
    <dbReference type="NCBI Taxonomy" id="144055"/>
    <lineage>
        <taxon>Bacteria</taxon>
        <taxon>Bacillati</taxon>
        <taxon>Actinomycetota</taxon>
        <taxon>Actinomycetes</taxon>
        <taxon>Micrococcales</taxon>
        <taxon>Cellulomonadaceae</taxon>
        <taxon>Cellulomonas</taxon>
    </lineage>
</organism>